<dbReference type="Proteomes" id="UP001564408">
    <property type="component" value="Unassembled WGS sequence"/>
</dbReference>
<evidence type="ECO:0000256" key="6">
    <source>
        <dbReference type="ARBA" id="ARBA00022801"/>
    </source>
</evidence>
<evidence type="ECO:0000313" key="10">
    <source>
        <dbReference type="EMBL" id="MEY6433621.1"/>
    </source>
</evidence>
<dbReference type="EC" id="3.1.-.-" evidence="9"/>
<evidence type="ECO:0000256" key="5">
    <source>
        <dbReference type="ARBA" id="ARBA00022759"/>
    </source>
</evidence>
<keyword evidence="6 9" id="KW-0378">Hydrolase</keyword>
<dbReference type="RefSeq" id="WP_369668008.1">
    <property type="nucleotide sequence ID" value="NZ_JBDKXB010000025.1"/>
</dbReference>
<comment type="function">
    <text evidence="9">CRISPR (clustered regularly interspaced short palindromic repeat), is an adaptive immune system that provides protection against mobile genetic elements (viruses, transposable elements and conjugative plasmids). CRISPR clusters contain sequences complementary to antecedent mobile elements and target invading nucleic acids. CRISPR clusters are transcribed and processed into CRISPR RNA (crRNA). Functions as a ssRNA-specific endoribonuclease. Involved in the integration of spacer DNA into the CRISPR cassette.</text>
</comment>
<dbReference type="GO" id="GO:0004519">
    <property type="term" value="F:endonuclease activity"/>
    <property type="evidence" value="ECO:0007669"/>
    <property type="project" value="UniProtKB-KW"/>
</dbReference>
<organism evidence="10 11">
    <name type="scientific">Thioalkalicoccus limnaeus</name>
    <dbReference type="NCBI Taxonomy" id="120681"/>
    <lineage>
        <taxon>Bacteria</taxon>
        <taxon>Pseudomonadati</taxon>
        <taxon>Pseudomonadota</taxon>
        <taxon>Gammaproteobacteria</taxon>
        <taxon>Chromatiales</taxon>
        <taxon>Chromatiaceae</taxon>
        <taxon>Thioalkalicoccus</taxon>
    </lineage>
</organism>
<dbReference type="HAMAP" id="MF_01471">
    <property type="entry name" value="Cas2"/>
    <property type="match status" value="1"/>
</dbReference>
<evidence type="ECO:0000256" key="7">
    <source>
        <dbReference type="ARBA" id="ARBA00022842"/>
    </source>
</evidence>
<name>A0ABV4BGF4_9GAMM</name>
<keyword evidence="8 9" id="KW-0051">Antiviral defense</keyword>
<dbReference type="EMBL" id="JBDKXB010000025">
    <property type="protein sequence ID" value="MEY6433621.1"/>
    <property type="molecule type" value="Genomic_DNA"/>
</dbReference>
<dbReference type="NCBIfam" id="TIGR01573">
    <property type="entry name" value="cas2"/>
    <property type="match status" value="1"/>
</dbReference>
<comment type="caution">
    <text evidence="10">The sequence shown here is derived from an EMBL/GenBank/DDBJ whole genome shotgun (WGS) entry which is preliminary data.</text>
</comment>
<keyword evidence="11" id="KW-1185">Reference proteome</keyword>
<keyword evidence="4 9" id="KW-0479">Metal-binding</keyword>
<sequence>MAANRSQLHILAYDISGDPRRLAEVHRTVRRKGFPLQYSVFLVPARPAEIQALLSELATIIDPRRDDIRVYPLPAKVDIDQLGRGSGIDGTDLFKKHDHASPIDVLLI</sequence>
<reference evidence="10 11" key="1">
    <citation type="submission" date="2024-05" db="EMBL/GenBank/DDBJ databases">
        <title>Genome Sequence and Characterization of the New Strain Purple Sulfur Bacterium of Genus Thioalkalicoccus.</title>
        <authorList>
            <person name="Bryantseva I.A."/>
            <person name="Kyndt J.A."/>
            <person name="Imhoff J.F."/>
        </authorList>
    </citation>
    <scope>NUCLEOTIDE SEQUENCE [LARGE SCALE GENOMIC DNA]</scope>
    <source>
        <strain evidence="10 11">Um2</strain>
    </source>
</reference>
<proteinExistence type="inferred from homology"/>
<evidence type="ECO:0000256" key="3">
    <source>
        <dbReference type="ARBA" id="ARBA00022722"/>
    </source>
</evidence>
<evidence type="ECO:0000256" key="4">
    <source>
        <dbReference type="ARBA" id="ARBA00022723"/>
    </source>
</evidence>
<keyword evidence="5 9" id="KW-0255">Endonuclease</keyword>
<dbReference type="SUPFAM" id="SSF143430">
    <property type="entry name" value="TTP0101/SSO1404-like"/>
    <property type="match status" value="1"/>
</dbReference>
<accession>A0ABV4BGF4</accession>
<comment type="similarity">
    <text evidence="2 9">Belongs to the CRISPR-associated endoribonuclease Cas2 protein family.</text>
</comment>
<keyword evidence="3 9" id="KW-0540">Nuclease</keyword>
<dbReference type="Pfam" id="PF09827">
    <property type="entry name" value="CRISPR_Cas2"/>
    <property type="match status" value="1"/>
</dbReference>
<evidence type="ECO:0000313" key="11">
    <source>
        <dbReference type="Proteomes" id="UP001564408"/>
    </source>
</evidence>
<evidence type="ECO:0000256" key="1">
    <source>
        <dbReference type="ARBA" id="ARBA00001946"/>
    </source>
</evidence>
<gene>
    <name evidence="9 10" type="primary">cas2</name>
    <name evidence="10" type="ORF">ABC977_14540</name>
</gene>
<evidence type="ECO:0000256" key="2">
    <source>
        <dbReference type="ARBA" id="ARBA00009959"/>
    </source>
</evidence>
<comment type="cofactor">
    <cofactor evidence="1 9">
        <name>Mg(2+)</name>
        <dbReference type="ChEBI" id="CHEBI:18420"/>
    </cofactor>
</comment>
<evidence type="ECO:0000256" key="9">
    <source>
        <dbReference type="HAMAP-Rule" id="MF_01471"/>
    </source>
</evidence>
<feature type="binding site" evidence="9">
    <location>
        <position position="14"/>
    </location>
    <ligand>
        <name>Mg(2+)</name>
        <dbReference type="ChEBI" id="CHEBI:18420"/>
        <note>catalytic</note>
    </ligand>
</feature>
<protein>
    <recommendedName>
        <fullName evidence="9">CRISPR-associated endoribonuclease Cas2</fullName>
        <ecNumber evidence="9">3.1.-.-</ecNumber>
    </recommendedName>
</protein>
<keyword evidence="7 9" id="KW-0460">Magnesium</keyword>
<dbReference type="CDD" id="cd09725">
    <property type="entry name" value="Cas2_I_II_III"/>
    <property type="match status" value="1"/>
</dbReference>
<dbReference type="InterPro" id="IPR019199">
    <property type="entry name" value="Virulence_VapD/CRISPR_Cas2"/>
</dbReference>
<comment type="subunit">
    <text evidence="9">Homodimer, forms a heterotetramer with a Cas1 homodimer.</text>
</comment>
<dbReference type="InterPro" id="IPR021127">
    <property type="entry name" value="CRISPR_associated_Cas2"/>
</dbReference>
<evidence type="ECO:0000256" key="8">
    <source>
        <dbReference type="ARBA" id="ARBA00023118"/>
    </source>
</evidence>
<dbReference type="Gene3D" id="3.30.70.240">
    <property type="match status" value="1"/>
</dbReference>